<proteinExistence type="predicted"/>
<accession>A0A366HLV0</accession>
<dbReference type="CDD" id="cd05483">
    <property type="entry name" value="retropepsin_like_bacteria"/>
    <property type="match status" value="1"/>
</dbReference>
<dbReference type="Proteomes" id="UP000253426">
    <property type="component" value="Unassembled WGS sequence"/>
</dbReference>
<dbReference type="InterPro" id="IPR021109">
    <property type="entry name" value="Peptidase_aspartic_dom_sf"/>
</dbReference>
<evidence type="ECO:0000313" key="2">
    <source>
        <dbReference type="EMBL" id="RBP43854.1"/>
    </source>
</evidence>
<dbReference type="EMBL" id="QNRR01000005">
    <property type="protein sequence ID" value="RBP43854.1"/>
    <property type="molecule type" value="Genomic_DNA"/>
</dbReference>
<organism evidence="2 3">
    <name type="scientific">Roseimicrobium gellanilyticum</name>
    <dbReference type="NCBI Taxonomy" id="748857"/>
    <lineage>
        <taxon>Bacteria</taxon>
        <taxon>Pseudomonadati</taxon>
        <taxon>Verrucomicrobiota</taxon>
        <taxon>Verrucomicrobiia</taxon>
        <taxon>Verrucomicrobiales</taxon>
        <taxon>Verrucomicrobiaceae</taxon>
        <taxon>Roseimicrobium</taxon>
    </lineage>
</organism>
<feature type="chain" id="PRO_5016901033" evidence="1">
    <location>
        <begin position="33"/>
        <end position="280"/>
    </location>
</feature>
<evidence type="ECO:0000256" key="1">
    <source>
        <dbReference type="SAM" id="SignalP"/>
    </source>
</evidence>
<keyword evidence="2" id="KW-0378">Hydrolase</keyword>
<dbReference type="OrthoDB" id="197256at2"/>
<dbReference type="RefSeq" id="WP_113959316.1">
    <property type="nucleotide sequence ID" value="NZ_QNRR01000005.1"/>
</dbReference>
<protein>
    <submittedName>
        <fullName evidence="2">Aspartyl protease</fullName>
    </submittedName>
</protein>
<evidence type="ECO:0000313" key="3">
    <source>
        <dbReference type="Proteomes" id="UP000253426"/>
    </source>
</evidence>
<feature type="signal peptide" evidence="1">
    <location>
        <begin position="1"/>
        <end position="32"/>
    </location>
</feature>
<keyword evidence="2" id="KW-0645">Protease</keyword>
<gene>
    <name evidence="2" type="ORF">DES53_105253</name>
</gene>
<dbReference type="GO" id="GO:0006508">
    <property type="term" value="P:proteolysis"/>
    <property type="evidence" value="ECO:0007669"/>
    <property type="project" value="UniProtKB-KW"/>
</dbReference>
<sequence length="280" mass="30221">MLRLPSLHSLVPRLTTLAAALLLGISATTALANANASSHSGIPIEIRDGLIWVKVQAQVAGQTRPLNFLLDSGAGCSVLSANVAEKLGMKYGRTEKVRRVETTTTARRVRDFQASIGGIPVSETPLALDLTDVSELCSRPVDGLLGHDFFQGRIIQIDFQASRLRILEETAPTDATTVLRMKVGQGAMLVPVSVNGSEPKWTRLDTGCDDGLHWVAGRDESYVSTSVRLGDEQLRGVKTALHAGEIFPKEAGMLGVGILRNYRVTIDAVNRQLILEKRSS</sequence>
<reference evidence="2 3" key="1">
    <citation type="submission" date="2018-06" db="EMBL/GenBank/DDBJ databases">
        <title>Genomic Encyclopedia of Type Strains, Phase IV (KMG-IV): sequencing the most valuable type-strain genomes for metagenomic binning, comparative biology and taxonomic classification.</title>
        <authorList>
            <person name="Goeker M."/>
        </authorList>
    </citation>
    <scope>NUCLEOTIDE SEQUENCE [LARGE SCALE GENOMIC DNA]</scope>
    <source>
        <strain evidence="2 3">DSM 25532</strain>
    </source>
</reference>
<keyword evidence="3" id="KW-1185">Reference proteome</keyword>
<comment type="caution">
    <text evidence="2">The sequence shown here is derived from an EMBL/GenBank/DDBJ whole genome shotgun (WGS) entry which is preliminary data.</text>
</comment>
<dbReference type="SUPFAM" id="SSF50630">
    <property type="entry name" value="Acid proteases"/>
    <property type="match status" value="1"/>
</dbReference>
<keyword evidence="1" id="KW-0732">Signal</keyword>
<dbReference type="Gene3D" id="2.40.70.10">
    <property type="entry name" value="Acid Proteases"/>
    <property type="match status" value="1"/>
</dbReference>
<dbReference type="InterPro" id="IPR034122">
    <property type="entry name" value="Retropepsin-like_bacterial"/>
</dbReference>
<dbReference type="Pfam" id="PF13975">
    <property type="entry name" value="gag-asp_proteas"/>
    <property type="match status" value="1"/>
</dbReference>
<dbReference type="GO" id="GO:0008233">
    <property type="term" value="F:peptidase activity"/>
    <property type="evidence" value="ECO:0007669"/>
    <property type="project" value="UniProtKB-KW"/>
</dbReference>
<dbReference type="AlphaFoldDB" id="A0A366HLV0"/>
<name>A0A366HLV0_9BACT</name>